<dbReference type="PROSITE" id="PS50011">
    <property type="entry name" value="PROTEIN_KINASE_DOM"/>
    <property type="match status" value="1"/>
</dbReference>
<gene>
    <name evidence="3" type="ORF">OMED0929_LOCUS6280</name>
</gene>
<dbReference type="InterPro" id="IPR000719">
    <property type="entry name" value="Prot_kinase_dom"/>
</dbReference>
<evidence type="ECO:0000313" key="3">
    <source>
        <dbReference type="EMBL" id="CAD8587111.1"/>
    </source>
</evidence>
<keyword evidence="1" id="KW-0175">Coiled coil</keyword>
<feature type="coiled-coil region" evidence="1">
    <location>
        <begin position="581"/>
        <end position="608"/>
    </location>
</feature>
<evidence type="ECO:0000256" key="1">
    <source>
        <dbReference type="SAM" id="Coils"/>
    </source>
</evidence>
<dbReference type="PANTHER" id="PTHR44329">
    <property type="entry name" value="SERINE/THREONINE-PROTEIN KINASE TNNI3K-RELATED"/>
    <property type="match status" value="1"/>
</dbReference>
<dbReference type="Gene3D" id="3.30.200.20">
    <property type="entry name" value="Phosphorylase Kinase, domain 1"/>
    <property type="match status" value="1"/>
</dbReference>
<dbReference type="EMBL" id="HBEW01007433">
    <property type="protein sequence ID" value="CAD8587111.1"/>
    <property type="molecule type" value="Transcribed_RNA"/>
</dbReference>
<dbReference type="GO" id="GO:0004674">
    <property type="term" value="F:protein serine/threonine kinase activity"/>
    <property type="evidence" value="ECO:0007669"/>
    <property type="project" value="TreeGrafter"/>
</dbReference>
<proteinExistence type="predicted"/>
<dbReference type="Pfam" id="PF00069">
    <property type="entry name" value="Pkinase"/>
    <property type="match status" value="1"/>
</dbReference>
<dbReference type="Gene3D" id="1.10.510.10">
    <property type="entry name" value="Transferase(Phosphotransferase) domain 1"/>
    <property type="match status" value="1"/>
</dbReference>
<name>A0A7S0KN23_9CHLO</name>
<dbReference type="SUPFAM" id="SSF56112">
    <property type="entry name" value="Protein kinase-like (PK-like)"/>
    <property type="match status" value="1"/>
</dbReference>
<dbReference type="InterPro" id="IPR051681">
    <property type="entry name" value="Ser/Thr_Kinases-Pseudokinases"/>
</dbReference>
<reference evidence="3" key="1">
    <citation type="submission" date="2021-01" db="EMBL/GenBank/DDBJ databases">
        <authorList>
            <person name="Corre E."/>
            <person name="Pelletier E."/>
            <person name="Niang G."/>
            <person name="Scheremetjew M."/>
            <person name="Finn R."/>
            <person name="Kale V."/>
            <person name="Holt S."/>
            <person name="Cochrane G."/>
            <person name="Meng A."/>
            <person name="Brown T."/>
            <person name="Cohen L."/>
        </authorList>
    </citation>
    <scope>NUCLEOTIDE SEQUENCE</scope>
    <source>
        <strain evidence="3">Clade-D-RCC2572</strain>
    </source>
</reference>
<dbReference type="PROSITE" id="PS00108">
    <property type="entry name" value="PROTEIN_KINASE_ST"/>
    <property type="match status" value="1"/>
</dbReference>
<evidence type="ECO:0000259" key="2">
    <source>
        <dbReference type="PROSITE" id="PS50011"/>
    </source>
</evidence>
<organism evidence="3">
    <name type="scientific">Ostreococcus mediterraneus</name>
    <dbReference type="NCBI Taxonomy" id="1486918"/>
    <lineage>
        <taxon>Eukaryota</taxon>
        <taxon>Viridiplantae</taxon>
        <taxon>Chlorophyta</taxon>
        <taxon>Mamiellophyceae</taxon>
        <taxon>Mamiellales</taxon>
        <taxon>Bathycoccaceae</taxon>
        <taxon>Ostreococcus</taxon>
    </lineage>
</organism>
<dbReference type="AlphaFoldDB" id="A0A7S0KN23"/>
<feature type="domain" description="Protein kinase" evidence="2">
    <location>
        <begin position="72"/>
        <end position="385"/>
    </location>
</feature>
<dbReference type="SMART" id="SM00220">
    <property type="entry name" value="S_TKc"/>
    <property type="match status" value="1"/>
</dbReference>
<dbReference type="GO" id="GO:0005524">
    <property type="term" value="F:ATP binding"/>
    <property type="evidence" value="ECO:0007669"/>
    <property type="project" value="InterPro"/>
</dbReference>
<sequence>MTMSMTMTTSSVARGAGWSTRTYRGGRGAAMTTCGASSVAGATSRSGAGASAASSADADEDGLRRALGAVGLVLRERVDQGSFAVVYKATSTGLNGFGGTSWQGEAGTEHAVKILSATASTVSSRRDFKREATLLTKVKHPNIVKVQYYDETPQPFMVTEFCSSGNLWNALRAEEIKASKRLAADAVDVPIPDDMPLLDLPALMKDIAEALAYLHAAGFAHRDIKSSNILLTWSEERRRIQAMLCDFGSAAPVNKMPRRPKRGALEKVLGLGKGWQPVGTMLWMAPEMLRPPIEGEELAGFGGDKADIYALGIVLWECLNWRVPWVSESAPTRERVIDEVVNKRARLPAGKDASRTVASLLSSMFKTSPAERPSAAEVTIALTAMKRRWDKNGAFEVMCQSASAQGREVAKLLESTSVDRETQNVIEEEARAAAAATTDMESVQASADEEDARTGEVETAAVAPPAANEVTASNDKPETLVSQDLDPEAWLGEVGTVDADLLCENLLNMVFPHILEAEFNPEMTATMASNIEELEQLTNKYNELKRRSRTDPFAALATDAKGREVKRMANKIERIEVEAQVKAWDRTRNMLREQLKKAEEEHSEWKRTLRRL</sequence>
<accession>A0A7S0KN23</accession>
<dbReference type="InterPro" id="IPR008271">
    <property type="entry name" value="Ser/Thr_kinase_AS"/>
</dbReference>
<dbReference type="InterPro" id="IPR011009">
    <property type="entry name" value="Kinase-like_dom_sf"/>
</dbReference>
<protein>
    <recommendedName>
        <fullName evidence="2">Protein kinase domain-containing protein</fullName>
    </recommendedName>
</protein>